<evidence type="ECO:0000313" key="1">
    <source>
        <dbReference type="EMBL" id="KAF9463612.1"/>
    </source>
</evidence>
<dbReference type="EMBL" id="MU150261">
    <property type="protein sequence ID" value="KAF9463612.1"/>
    <property type="molecule type" value="Genomic_DNA"/>
</dbReference>
<dbReference type="AlphaFoldDB" id="A0A9P6CF68"/>
<dbReference type="Proteomes" id="UP000807353">
    <property type="component" value="Unassembled WGS sequence"/>
</dbReference>
<organism evidence="1 2">
    <name type="scientific">Collybia nuda</name>
    <dbReference type="NCBI Taxonomy" id="64659"/>
    <lineage>
        <taxon>Eukaryota</taxon>
        <taxon>Fungi</taxon>
        <taxon>Dikarya</taxon>
        <taxon>Basidiomycota</taxon>
        <taxon>Agaricomycotina</taxon>
        <taxon>Agaricomycetes</taxon>
        <taxon>Agaricomycetidae</taxon>
        <taxon>Agaricales</taxon>
        <taxon>Tricholomatineae</taxon>
        <taxon>Clitocybaceae</taxon>
        <taxon>Collybia</taxon>
    </lineage>
</organism>
<proteinExistence type="predicted"/>
<accession>A0A9P6CF68</accession>
<gene>
    <name evidence="1" type="ORF">BDZ94DRAFT_1321749</name>
</gene>
<reference evidence="1" key="1">
    <citation type="submission" date="2020-11" db="EMBL/GenBank/DDBJ databases">
        <authorList>
            <consortium name="DOE Joint Genome Institute"/>
            <person name="Ahrendt S."/>
            <person name="Riley R."/>
            <person name="Andreopoulos W."/>
            <person name="Labutti K."/>
            <person name="Pangilinan J."/>
            <person name="Ruiz-Duenas F.J."/>
            <person name="Barrasa J.M."/>
            <person name="Sanchez-Garcia M."/>
            <person name="Camarero S."/>
            <person name="Miyauchi S."/>
            <person name="Serrano A."/>
            <person name="Linde D."/>
            <person name="Babiker R."/>
            <person name="Drula E."/>
            <person name="Ayuso-Fernandez I."/>
            <person name="Pacheco R."/>
            <person name="Padilla G."/>
            <person name="Ferreira P."/>
            <person name="Barriuso J."/>
            <person name="Kellner H."/>
            <person name="Castanera R."/>
            <person name="Alfaro M."/>
            <person name="Ramirez L."/>
            <person name="Pisabarro A.G."/>
            <person name="Kuo A."/>
            <person name="Tritt A."/>
            <person name="Lipzen A."/>
            <person name="He G."/>
            <person name="Yan M."/>
            <person name="Ng V."/>
            <person name="Cullen D."/>
            <person name="Martin F."/>
            <person name="Rosso M.-N."/>
            <person name="Henrissat B."/>
            <person name="Hibbett D."/>
            <person name="Martinez A.T."/>
            <person name="Grigoriev I.V."/>
        </authorList>
    </citation>
    <scope>NUCLEOTIDE SEQUENCE</scope>
    <source>
        <strain evidence="1">CBS 247.69</strain>
    </source>
</reference>
<comment type="caution">
    <text evidence="1">The sequence shown here is derived from an EMBL/GenBank/DDBJ whole genome shotgun (WGS) entry which is preliminary data.</text>
</comment>
<name>A0A9P6CF68_9AGAR</name>
<sequence>MKTVYRHFHLSKIPLTIDHWWHSPSLSYQVEQSNPLEPSVIILNLREGLPDHPSMNTHFMINLNTCRIHDKFKDERYPAPPEILETLGQIKQYVRDSLKAGRKRQDENLRLQRQMEQKRVDERKAREKAYYDRLLENQCIEWDANPPPAGYCPACFSDAGETGSDSLLNECATCRKVSCNKDSCEGHDLDGIERCGDHLSQVQSAINGTALVTFRGALDALF</sequence>
<protein>
    <submittedName>
        <fullName evidence="1">Uncharacterized protein</fullName>
    </submittedName>
</protein>
<dbReference type="OrthoDB" id="3044636at2759"/>
<keyword evidence="2" id="KW-1185">Reference proteome</keyword>
<evidence type="ECO:0000313" key="2">
    <source>
        <dbReference type="Proteomes" id="UP000807353"/>
    </source>
</evidence>